<protein>
    <recommendedName>
        <fullName evidence="1">Trk system potassium uptake protein TrkA</fullName>
    </recommendedName>
</protein>
<feature type="domain" description="RCK C-terminal" evidence="8">
    <location>
        <begin position="140"/>
        <end position="223"/>
    </location>
</feature>
<dbReference type="EMBL" id="NIOJ01000002">
    <property type="protein sequence ID" value="PNU01428.1"/>
    <property type="molecule type" value="Genomic_DNA"/>
</dbReference>
<evidence type="ECO:0000313" key="9">
    <source>
        <dbReference type="EMBL" id="PNU01428.1"/>
    </source>
</evidence>
<dbReference type="InterPro" id="IPR036291">
    <property type="entry name" value="NAD(P)-bd_dom_sf"/>
</dbReference>
<evidence type="ECO:0000256" key="2">
    <source>
        <dbReference type="ARBA" id="ARBA00022448"/>
    </source>
</evidence>
<dbReference type="PROSITE" id="PS51201">
    <property type="entry name" value="RCK_N"/>
    <property type="match status" value="2"/>
</dbReference>
<gene>
    <name evidence="9" type="ORF">CDQ84_01405</name>
</gene>
<feature type="domain" description="RCK N-terminal" evidence="7">
    <location>
        <begin position="1"/>
        <end position="120"/>
    </location>
</feature>
<dbReference type="PROSITE" id="PS51202">
    <property type="entry name" value="RCK_C"/>
    <property type="match status" value="2"/>
</dbReference>
<keyword evidence="4" id="KW-0630">Potassium</keyword>
<feature type="domain" description="RCK N-terminal" evidence="7">
    <location>
        <begin position="228"/>
        <end position="356"/>
    </location>
</feature>
<keyword evidence="5" id="KW-0520">NAD</keyword>
<dbReference type="NCBIfam" id="NF007033">
    <property type="entry name" value="PRK09496.1-5"/>
    <property type="match status" value="1"/>
</dbReference>
<accession>A0A2K2F6Q6</accession>
<evidence type="ECO:0000259" key="8">
    <source>
        <dbReference type="PROSITE" id="PS51202"/>
    </source>
</evidence>
<dbReference type="NCBIfam" id="NF007041">
    <property type="entry name" value="PRK09496.3-4"/>
    <property type="match status" value="1"/>
</dbReference>
<dbReference type="PRINTS" id="PR00335">
    <property type="entry name" value="KUPTAKETRKA"/>
</dbReference>
<keyword evidence="3" id="KW-0633">Potassium transport</keyword>
<keyword evidence="6" id="KW-0406">Ion transport</keyword>
<name>A0A2K2F6Q6_9CLOT</name>
<evidence type="ECO:0000256" key="3">
    <source>
        <dbReference type="ARBA" id="ARBA00022538"/>
    </source>
</evidence>
<evidence type="ECO:0000256" key="1">
    <source>
        <dbReference type="ARBA" id="ARBA00017378"/>
    </source>
</evidence>
<dbReference type="Pfam" id="PF02254">
    <property type="entry name" value="TrkA_N"/>
    <property type="match status" value="2"/>
</dbReference>
<dbReference type="InterPro" id="IPR003148">
    <property type="entry name" value="RCK_N"/>
</dbReference>
<dbReference type="GO" id="GO:0015079">
    <property type="term" value="F:potassium ion transmembrane transporter activity"/>
    <property type="evidence" value="ECO:0007669"/>
    <property type="project" value="InterPro"/>
</dbReference>
<dbReference type="Proteomes" id="UP000236151">
    <property type="component" value="Unassembled WGS sequence"/>
</dbReference>
<keyword evidence="2" id="KW-0813">Transport</keyword>
<dbReference type="Gene3D" id="3.30.70.1450">
    <property type="entry name" value="Regulator of K+ conductance, C-terminal domain"/>
    <property type="match status" value="2"/>
</dbReference>
<dbReference type="OrthoDB" id="9775180at2"/>
<dbReference type="InterPro" id="IPR006037">
    <property type="entry name" value="RCK_C"/>
</dbReference>
<dbReference type="GO" id="GO:0005886">
    <property type="term" value="C:plasma membrane"/>
    <property type="evidence" value="ECO:0007669"/>
    <property type="project" value="InterPro"/>
</dbReference>
<dbReference type="RefSeq" id="WP_103080008.1">
    <property type="nucleotide sequence ID" value="NZ_CP021850.1"/>
</dbReference>
<evidence type="ECO:0000313" key="10">
    <source>
        <dbReference type="Proteomes" id="UP000236151"/>
    </source>
</evidence>
<dbReference type="InterPro" id="IPR006036">
    <property type="entry name" value="K_uptake_TrkA"/>
</dbReference>
<dbReference type="Pfam" id="PF02080">
    <property type="entry name" value="TrkA_C"/>
    <property type="match status" value="2"/>
</dbReference>
<evidence type="ECO:0000256" key="4">
    <source>
        <dbReference type="ARBA" id="ARBA00022958"/>
    </source>
</evidence>
<organism evidence="9 10">
    <name type="scientific">Clostridium thermosuccinogenes</name>
    <dbReference type="NCBI Taxonomy" id="84032"/>
    <lineage>
        <taxon>Bacteria</taxon>
        <taxon>Bacillati</taxon>
        <taxon>Bacillota</taxon>
        <taxon>Clostridia</taxon>
        <taxon>Eubacteriales</taxon>
        <taxon>Clostridiaceae</taxon>
        <taxon>Clostridium</taxon>
    </lineage>
</organism>
<dbReference type="InterPro" id="IPR036721">
    <property type="entry name" value="RCK_C_sf"/>
</dbReference>
<dbReference type="NCBIfam" id="NF007031">
    <property type="entry name" value="PRK09496.1-2"/>
    <property type="match status" value="1"/>
</dbReference>
<dbReference type="SUPFAM" id="SSF116726">
    <property type="entry name" value="TrkA C-terminal domain-like"/>
    <property type="match status" value="2"/>
</dbReference>
<dbReference type="AlphaFoldDB" id="A0A2K2F6Q6"/>
<dbReference type="PANTHER" id="PTHR43833">
    <property type="entry name" value="POTASSIUM CHANNEL PROTEIN 2-RELATED-RELATED"/>
    <property type="match status" value="1"/>
</dbReference>
<sequence length="472" mass="52091">MKILIIGDGKVGYSLAENLSKEDNDVTIIDKNAEALKKAEENLDVMCIKGNGISVNTLLEAGVDDTDLLIAVTASDELNMVCCLTGKKLGAARTIARIRDHEYASELALLKERIGLDMVINPEQAAADEIARIFRYPSAISVDSFSRRKVDMVEVKITSDTPAVGLKLKDLPSKVAGSILICAVVRNDEVFIPNGDFRIENDDILCIIGKPSNVYGFYKYLGKCTQKIKNVMMVGGGRIAYYLANLLKEMDIRVKVIESDRERCEELSELLPDTLIIHGDGTEEDLLKSENIGEMGGFIAITGRDEDNLMSSLLAKQYGVQTVVTKITRMNYSSILKTLHLDNIVSPKHITADIILRYVRSLKNARGSKIESLHRIINGQAEIVEFIANDSTSYLNIPLKDIKFARDTLIAVIVRKNEIIIPHGNDVIKKDDRVIIVTKNKAVLDLNQLASTGGLQNELQNSLKNIGHTPVV</sequence>
<dbReference type="NCBIfam" id="NF007032">
    <property type="entry name" value="PRK09496.1-4"/>
    <property type="match status" value="1"/>
</dbReference>
<dbReference type="InterPro" id="IPR050721">
    <property type="entry name" value="Trk_Ktr_HKT_K-transport"/>
</dbReference>
<evidence type="ECO:0000256" key="5">
    <source>
        <dbReference type="ARBA" id="ARBA00023027"/>
    </source>
</evidence>
<dbReference type="SUPFAM" id="SSF51735">
    <property type="entry name" value="NAD(P)-binding Rossmann-fold domains"/>
    <property type="match status" value="2"/>
</dbReference>
<dbReference type="NCBIfam" id="NF007039">
    <property type="entry name" value="PRK09496.3-2"/>
    <property type="match status" value="1"/>
</dbReference>
<keyword evidence="10" id="KW-1185">Reference proteome</keyword>
<evidence type="ECO:0000259" key="7">
    <source>
        <dbReference type="PROSITE" id="PS51201"/>
    </source>
</evidence>
<feature type="domain" description="RCK C-terminal" evidence="8">
    <location>
        <begin position="371"/>
        <end position="452"/>
    </location>
</feature>
<evidence type="ECO:0000256" key="6">
    <source>
        <dbReference type="ARBA" id="ARBA00023065"/>
    </source>
</evidence>
<proteinExistence type="predicted"/>
<dbReference type="Gene3D" id="3.40.50.720">
    <property type="entry name" value="NAD(P)-binding Rossmann-like Domain"/>
    <property type="match status" value="2"/>
</dbReference>
<comment type="caution">
    <text evidence="9">The sequence shown here is derived from an EMBL/GenBank/DDBJ whole genome shotgun (WGS) entry which is preliminary data.</text>
</comment>
<reference evidence="9 10" key="1">
    <citation type="submission" date="2017-06" db="EMBL/GenBank/DDBJ databases">
        <title>Investigating the central metabolism of Clostridium thermosuccinogenes.</title>
        <authorList>
            <person name="Koendjbiharie J.G."/>
            <person name="van Kranenburg R."/>
        </authorList>
    </citation>
    <scope>NUCLEOTIDE SEQUENCE [LARGE SCALE GENOMIC DNA]</scope>
    <source>
        <strain evidence="9 10">DSM 5806</strain>
    </source>
</reference>
<dbReference type="KEGG" id="cthd:CDO33_04330"/>
<dbReference type="PANTHER" id="PTHR43833:SF5">
    <property type="entry name" value="TRK SYSTEM POTASSIUM UPTAKE PROTEIN TRKA"/>
    <property type="match status" value="1"/>
</dbReference>